<accession>A0A371XCD9</accession>
<evidence type="ECO:0000256" key="1">
    <source>
        <dbReference type="SAM" id="Phobius"/>
    </source>
</evidence>
<evidence type="ECO:0000313" key="3">
    <source>
        <dbReference type="Proteomes" id="UP000262379"/>
    </source>
</evidence>
<name>A0A371XCD9_9HYPH</name>
<gene>
    <name evidence="2" type="ORF">DY251_13600</name>
</gene>
<dbReference type="AlphaFoldDB" id="A0A371XCD9"/>
<dbReference type="EMBL" id="QURN01000010">
    <property type="protein sequence ID" value="RFC66880.1"/>
    <property type="molecule type" value="Genomic_DNA"/>
</dbReference>
<keyword evidence="1" id="KW-1133">Transmembrane helix</keyword>
<reference evidence="3" key="1">
    <citation type="submission" date="2018-08" db="EMBL/GenBank/DDBJ databases">
        <authorList>
            <person name="Im W.T."/>
        </authorList>
    </citation>
    <scope>NUCLEOTIDE SEQUENCE [LARGE SCALE GENOMIC DNA]</scope>
    <source>
        <strain evidence="3">LA-28</strain>
    </source>
</reference>
<keyword evidence="1" id="KW-0812">Transmembrane</keyword>
<keyword evidence="3" id="KW-1185">Reference proteome</keyword>
<dbReference type="RefSeq" id="WP_116624462.1">
    <property type="nucleotide sequence ID" value="NZ_QURN01000010.1"/>
</dbReference>
<comment type="caution">
    <text evidence="2">The sequence shown here is derived from an EMBL/GenBank/DDBJ whole genome shotgun (WGS) entry which is preliminary data.</text>
</comment>
<evidence type="ECO:0000313" key="2">
    <source>
        <dbReference type="EMBL" id="RFC66880.1"/>
    </source>
</evidence>
<proteinExistence type="predicted"/>
<keyword evidence="1" id="KW-0472">Membrane</keyword>
<feature type="transmembrane region" description="Helical" evidence="1">
    <location>
        <begin position="33"/>
        <end position="51"/>
    </location>
</feature>
<protein>
    <submittedName>
        <fullName evidence="2">Uncharacterized protein</fullName>
    </submittedName>
</protein>
<sequence>MIRADKLQNISEVVMVLGIIALCQPWNLFLHRYGLTIIIIGLVTFMLTNWFGGEKAAVVPDDDEGSGHSGEAVQ</sequence>
<organism evidence="2 3">
    <name type="scientific">Mesorhizobium denitrificans</name>
    <dbReference type="NCBI Taxonomy" id="2294114"/>
    <lineage>
        <taxon>Bacteria</taxon>
        <taxon>Pseudomonadati</taxon>
        <taxon>Pseudomonadota</taxon>
        <taxon>Alphaproteobacteria</taxon>
        <taxon>Hyphomicrobiales</taxon>
        <taxon>Phyllobacteriaceae</taxon>
        <taxon>Mesorhizobium</taxon>
    </lineage>
</organism>
<dbReference type="Proteomes" id="UP000262379">
    <property type="component" value="Unassembled WGS sequence"/>
</dbReference>
<feature type="transmembrane region" description="Helical" evidence="1">
    <location>
        <begin position="7"/>
        <end position="27"/>
    </location>
</feature>